<dbReference type="PROSITE" id="PS51975">
    <property type="entry name" value="RNASE_H_2"/>
    <property type="match status" value="1"/>
</dbReference>
<gene>
    <name evidence="3" type="ORF">F2Q69_00062648</name>
</gene>
<organism evidence="3 4">
    <name type="scientific">Brassica cretica</name>
    <name type="common">Mustard</name>
    <dbReference type="NCBI Taxonomy" id="69181"/>
    <lineage>
        <taxon>Eukaryota</taxon>
        <taxon>Viridiplantae</taxon>
        <taxon>Streptophyta</taxon>
        <taxon>Embryophyta</taxon>
        <taxon>Tracheophyta</taxon>
        <taxon>Spermatophyta</taxon>
        <taxon>Magnoliopsida</taxon>
        <taxon>eudicotyledons</taxon>
        <taxon>Gunneridae</taxon>
        <taxon>Pentapetalae</taxon>
        <taxon>rosids</taxon>
        <taxon>malvids</taxon>
        <taxon>Brassicales</taxon>
        <taxon>Brassicaceae</taxon>
        <taxon>Brassiceae</taxon>
        <taxon>Brassica</taxon>
    </lineage>
</organism>
<dbReference type="PANTHER" id="PTHR10954:SF7">
    <property type="entry name" value="RIBONUCLEASE H2 SUBUNIT A"/>
    <property type="match status" value="1"/>
</dbReference>
<feature type="domain" description="RNase H type-2" evidence="2">
    <location>
        <begin position="1"/>
        <end position="65"/>
    </location>
</feature>
<name>A0A8S9RKM0_BRACR</name>
<dbReference type="GO" id="GO:0043137">
    <property type="term" value="P:DNA replication, removal of RNA primer"/>
    <property type="evidence" value="ECO:0007669"/>
    <property type="project" value="TreeGrafter"/>
</dbReference>
<dbReference type="InterPro" id="IPR024567">
    <property type="entry name" value="RNase_HII/HIII_dom"/>
</dbReference>
<dbReference type="GO" id="GO:0006298">
    <property type="term" value="P:mismatch repair"/>
    <property type="evidence" value="ECO:0007669"/>
    <property type="project" value="TreeGrafter"/>
</dbReference>
<dbReference type="Proteomes" id="UP000712600">
    <property type="component" value="Unassembled WGS sequence"/>
</dbReference>
<dbReference type="Gene3D" id="3.30.420.10">
    <property type="entry name" value="Ribonuclease H-like superfamily/Ribonuclease H"/>
    <property type="match status" value="1"/>
</dbReference>
<sequence length="65" mass="7118">LDKSLDGAVDVIGSMELSAKMLAKNKINLNEISYNSAMGLIKQVIDMGVLLTEVYLDTVVDPEKY</sequence>
<dbReference type="AlphaFoldDB" id="A0A8S9RKM0"/>
<comment type="caution">
    <text evidence="1">Lacks conserved residue(s) required for the propagation of feature annotation.</text>
</comment>
<dbReference type="GO" id="GO:0003723">
    <property type="term" value="F:RNA binding"/>
    <property type="evidence" value="ECO:0007669"/>
    <property type="project" value="UniProtKB-UniRule"/>
</dbReference>
<evidence type="ECO:0000259" key="2">
    <source>
        <dbReference type="PROSITE" id="PS51975"/>
    </source>
</evidence>
<dbReference type="InterPro" id="IPR036397">
    <property type="entry name" value="RNaseH_sf"/>
</dbReference>
<dbReference type="PANTHER" id="PTHR10954">
    <property type="entry name" value="RIBONUCLEASE H2 SUBUNIT A"/>
    <property type="match status" value="1"/>
</dbReference>
<feature type="non-terminal residue" evidence="3">
    <location>
        <position position="1"/>
    </location>
</feature>
<dbReference type="GO" id="GO:0032299">
    <property type="term" value="C:ribonuclease H2 complex"/>
    <property type="evidence" value="ECO:0007669"/>
    <property type="project" value="TreeGrafter"/>
</dbReference>
<reference evidence="3" key="1">
    <citation type="submission" date="2019-12" db="EMBL/GenBank/DDBJ databases">
        <title>Genome sequencing and annotation of Brassica cretica.</title>
        <authorList>
            <person name="Studholme D.J."/>
            <person name="Sarris P."/>
        </authorList>
    </citation>
    <scope>NUCLEOTIDE SEQUENCE</scope>
    <source>
        <strain evidence="3">PFS-109/04</strain>
        <tissue evidence="3">Leaf</tissue>
    </source>
</reference>
<comment type="caution">
    <text evidence="3">The sequence shown here is derived from an EMBL/GenBank/DDBJ whole genome shotgun (WGS) entry which is preliminary data.</text>
</comment>
<dbReference type="GO" id="GO:0004523">
    <property type="term" value="F:RNA-DNA hybrid ribonuclease activity"/>
    <property type="evidence" value="ECO:0007669"/>
    <property type="project" value="InterPro"/>
</dbReference>
<proteinExistence type="predicted"/>
<dbReference type="EMBL" id="QGKX02000095">
    <property type="protein sequence ID" value="KAF3573764.1"/>
    <property type="molecule type" value="Genomic_DNA"/>
</dbReference>
<evidence type="ECO:0000313" key="4">
    <source>
        <dbReference type="Proteomes" id="UP000712600"/>
    </source>
</evidence>
<evidence type="ECO:0000313" key="3">
    <source>
        <dbReference type="EMBL" id="KAF3573764.1"/>
    </source>
</evidence>
<dbReference type="InterPro" id="IPR001352">
    <property type="entry name" value="RNase_HII/HIII"/>
</dbReference>
<accession>A0A8S9RKM0</accession>
<evidence type="ECO:0000256" key="1">
    <source>
        <dbReference type="PROSITE-ProRule" id="PRU01319"/>
    </source>
</evidence>
<protein>
    <recommendedName>
        <fullName evidence="2">RNase H type-2 domain-containing protein</fullName>
    </recommendedName>
</protein>